<feature type="compositionally biased region" description="Basic and acidic residues" evidence="1">
    <location>
        <begin position="1115"/>
        <end position="1144"/>
    </location>
</feature>
<feature type="compositionally biased region" description="Basic and acidic residues" evidence="1">
    <location>
        <begin position="823"/>
        <end position="848"/>
    </location>
</feature>
<feature type="region of interest" description="Disordered" evidence="1">
    <location>
        <begin position="1528"/>
        <end position="1548"/>
    </location>
</feature>
<feature type="region of interest" description="Disordered" evidence="1">
    <location>
        <begin position="1373"/>
        <end position="1393"/>
    </location>
</feature>
<feature type="compositionally biased region" description="Basic and acidic residues" evidence="1">
    <location>
        <begin position="1261"/>
        <end position="1309"/>
    </location>
</feature>
<dbReference type="InParanoid" id="A0A6I8UZ75"/>
<feature type="compositionally biased region" description="Basic and acidic residues" evidence="1">
    <location>
        <begin position="622"/>
        <end position="631"/>
    </location>
</feature>
<feature type="compositionally biased region" description="Basic and acidic residues" evidence="1">
    <location>
        <begin position="450"/>
        <end position="463"/>
    </location>
</feature>
<feature type="compositionally biased region" description="Basic and acidic residues" evidence="1">
    <location>
        <begin position="530"/>
        <end position="596"/>
    </location>
</feature>
<feature type="compositionally biased region" description="Basic and acidic residues" evidence="1">
    <location>
        <begin position="911"/>
        <end position="945"/>
    </location>
</feature>
<reference evidence="3" key="1">
    <citation type="submission" date="2025-08" db="UniProtKB">
        <authorList>
            <consortium name="RefSeq"/>
        </authorList>
    </citation>
    <scope>IDENTIFICATION</scope>
    <source>
        <strain evidence="3">MV-25-SWS-2005</strain>
        <tissue evidence="3">Whole body</tissue>
    </source>
</reference>
<feature type="compositionally biased region" description="Basic and acidic residues" evidence="1">
    <location>
        <begin position="295"/>
        <end position="340"/>
    </location>
</feature>
<keyword evidence="2" id="KW-1185">Reference proteome</keyword>
<feature type="compositionally biased region" description="Polar residues" evidence="1">
    <location>
        <begin position="1340"/>
        <end position="1351"/>
    </location>
</feature>
<feature type="compositionally biased region" description="Basic and acidic residues" evidence="1">
    <location>
        <begin position="856"/>
        <end position="902"/>
    </location>
</feature>
<evidence type="ECO:0000313" key="3">
    <source>
        <dbReference type="RefSeq" id="XP_002133889.3"/>
    </source>
</evidence>
<feature type="compositionally biased region" description="Polar residues" evidence="1">
    <location>
        <begin position="1376"/>
        <end position="1393"/>
    </location>
</feature>
<feature type="compositionally biased region" description="Basic and acidic residues" evidence="1">
    <location>
        <begin position="1"/>
        <end position="12"/>
    </location>
</feature>
<dbReference type="Proteomes" id="UP000001819">
    <property type="component" value="Chromosome X"/>
</dbReference>
<feature type="region of interest" description="Disordered" evidence="1">
    <location>
        <begin position="660"/>
        <end position="740"/>
    </location>
</feature>
<feature type="compositionally biased region" description="Polar residues" evidence="1">
    <location>
        <begin position="1532"/>
        <end position="1541"/>
    </location>
</feature>
<feature type="compositionally biased region" description="Polar residues" evidence="1">
    <location>
        <begin position="1424"/>
        <end position="1433"/>
    </location>
</feature>
<dbReference type="KEGG" id="dpo:6901188"/>
<feature type="region of interest" description="Disordered" evidence="1">
    <location>
        <begin position="613"/>
        <end position="640"/>
    </location>
</feature>
<feature type="region of interest" description="Disordered" evidence="1">
    <location>
        <begin position="413"/>
        <end position="596"/>
    </location>
</feature>
<feature type="region of interest" description="Disordered" evidence="1">
    <location>
        <begin position="1215"/>
        <end position="1356"/>
    </location>
</feature>
<feature type="compositionally biased region" description="Low complexity" evidence="1">
    <location>
        <begin position="417"/>
        <end position="428"/>
    </location>
</feature>
<feature type="compositionally biased region" description="Basic and acidic residues" evidence="1">
    <location>
        <begin position="993"/>
        <end position="1108"/>
    </location>
</feature>
<feature type="region of interest" description="Disordered" evidence="1">
    <location>
        <begin position="1568"/>
        <end position="1587"/>
    </location>
</feature>
<protein>
    <submittedName>
        <fullName evidence="3">Trichohyalin</fullName>
    </submittedName>
</protein>
<feature type="compositionally biased region" description="Basic and acidic residues" evidence="1">
    <location>
        <begin position="494"/>
        <end position="508"/>
    </location>
</feature>
<feature type="region of interest" description="Disordered" evidence="1">
    <location>
        <begin position="190"/>
        <end position="212"/>
    </location>
</feature>
<feature type="compositionally biased region" description="Basic and acidic residues" evidence="1">
    <location>
        <begin position="1215"/>
        <end position="1229"/>
    </location>
</feature>
<feature type="region of interest" description="Disordered" evidence="1">
    <location>
        <begin position="993"/>
        <end position="1144"/>
    </location>
</feature>
<feature type="region of interest" description="Disordered" evidence="1">
    <location>
        <begin position="1"/>
        <end position="31"/>
    </location>
</feature>
<feature type="region of interest" description="Disordered" evidence="1">
    <location>
        <begin position="789"/>
        <end position="948"/>
    </location>
</feature>
<feature type="compositionally biased region" description="Basic and acidic residues" evidence="1">
    <location>
        <begin position="670"/>
        <end position="740"/>
    </location>
</feature>
<accession>A0A6I8UZ75</accession>
<name>A0A6I8UZ75_DROPS</name>
<organism evidence="2 3">
    <name type="scientific">Drosophila pseudoobscura pseudoobscura</name>
    <name type="common">Fruit fly</name>
    <dbReference type="NCBI Taxonomy" id="46245"/>
    <lineage>
        <taxon>Eukaryota</taxon>
        <taxon>Metazoa</taxon>
        <taxon>Ecdysozoa</taxon>
        <taxon>Arthropoda</taxon>
        <taxon>Hexapoda</taxon>
        <taxon>Insecta</taxon>
        <taxon>Pterygota</taxon>
        <taxon>Neoptera</taxon>
        <taxon>Endopterygota</taxon>
        <taxon>Diptera</taxon>
        <taxon>Brachycera</taxon>
        <taxon>Muscomorpha</taxon>
        <taxon>Ephydroidea</taxon>
        <taxon>Drosophilidae</taxon>
        <taxon>Drosophila</taxon>
        <taxon>Sophophora</taxon>
    </lineage>
</organism>
<feature type="region of interest" description="Disordered" evidence="1">
    <location>
        <begin position="1409"/>
        <end position="1474"/>
    </location>
</feature>
<dbReference type="RefSeq" id="XP_002133889.3">
    <property type="nucleotide sequence ID" value="XM_002133853.3"/>
</dbReference>
<dbReference type="FunCoup" id="A0A6I8UZ75">
    <property type="interactions" value="22"/>
</dbReference>
<feature type="compositionally biased region" description="Basic and acidic residues" evidence="1">
    <location>
        <begin position="798"/>
        <end position="808"/>
    </location>
</feature>
<evidence type="ECO:0000313" key="2">
    <source>
        <dbReference type="Proteomes" id="UP000001819"/>
    </source>
</evidence>
<feature type="region of interest" description="Disordered" evidence="1">
    <location>
        <begin position="1157"/>
        <end position="1185"/>
    </location>
</feature>
<evidence type="ECO:0000256" key="1">
    <source>
        <dbReference type="SAM" id="MobiDB-lite"/>
    </source>
</evidence>
<sequence>MEIDCKNNKKSSENYGTGVGKHPQNKQTSVSVKQKIGLIRRLTRDCPNPRDVSLVTKWLAILGHTNKEEALARDYLLELIHHQLRESNRLSSPFTKLESYRRELHSVLREVGRQQLRRLGLLKRQSTTALRVPKPSRASLIALHAHPPKPQTSKEAMKQVWRQKIYQLDELEAQYRREEKQLREFRSAAAVAAKSKEGRKPPQKPAQKPPMVLTVVHKELLCGKEGKNEAKTKAKFTDVPASCALLAERNNQYRQSRRQTILERKERERRERIQREYEREQQRLLRAERQQKEKELLVSNRADREKEHRERSRTVQERRQHERQLIESRKERQRPREPKSSEQGQRSRPLFERNQSGRQLQANLLRRQSCWLCNGTVRIEESLGLRIHLDGWMCDVCQQNVRLDPKVVRSCSLEPQKNSSSNANANNKKLAKGERDRQQMLEMEMEMPEPEWHRQRSPERSSDEESSAEGKAGKDEQGPRRGYTKKNANPKNVTSEEKQRPTDVRESQKSINEMNARKVLKSNGGEGQLEAEKRKEVAIRWEPKRRESEEIKRKESNDIENREEEHQKRATEKLERKELEKKSSMEPAKKEVPKDRGIVKKRSCEEWIVKEGAPEGCTDEDTILHESRSATEWDMEEEQMDRRREMQWDLLLKVLQSEKFKRRRQSQGTVDDRNALKTKEEPERKPSRYDTLEEAQQRKELRRRESEERRKREQMELADANEKRARKDLEKRASLRLHEEAIKREKEECERKELEKQKLMIESQIMKACPWQQWPSLGALKKIFIEEMTSAATGPQTVEEKDNRREGGRATQWDIPLKKRQSKEKNPRHQSQEPDNSRKEVAEKDGLKLRTWPEQAVREQREEELRAPEKQKQKIERQDLRREETKETKRREGTEKKSKEELQLEQPVQDRGSHEEREKLRQSKEIQIKRSTDLERVSRKEKTECENPGNVRLLHKELSRIEKLKNYIEKEEVERKSSEKKLERVLREQERILKEEVQKNSEKKQVKWKENQIKTKEQPEKRAKEPDRAREPEDEELRLRKELKMMEYGKKSCLNVREEPTGRATKEELEREQHPNDDRMRNGKETEGLPREELKRKEEKERKEEKPKIIASGYKLDREQRGRAHAQQEERQKREDESQHKFRDYIKKREELYAREMEDEFKRRHGEDKGTGELDESGSEKLESRATEVELKCKLMELDQKKSKKEIEIRTRKNNKLEIMSKDPEDLPKKSGGNGNEFEGRAEDEELERKEVDSLQQFYEQLKRAEKEELESKDTEVTGRENKQTKLEEKRSKRANLREKPSTAGKTEELNEQLPGYAKGEMSSPKTAVLQKKETKESETVTGQTHPSVSRTEADNAFMEVLCDFRKRFLGRATGRPSSWTQPQDEGSKSINDIQGLYQVLHELNQNVTRSQKVSEHTRAPSAPSASLQSTPKECTENHAHTTSEQTSDSGKELQRETKRTTRPLPRKQQSISGIGDQAAAWYASYYEAKMKAGSESKARSSSSFEYFAPRPSMSQHERWVRFMETDEGTSVGDTETSTDVPDQVPGMSCPQKKTCVMEQQQDAEEVEQQSKKTQMVSPPVSYCTRNGRKRFRPKLASYQLNRRKGLSRHQERHTFCPILSGNGEDNEDPEALCRRLQTDNALMERKIAEARRRNRGKHIAVSMMSGAANVVRLFQLGRRTQEPKPEETRWTEHFGDLPHDFDFPTSTLRKIIHSESQRAVELPGRIFQTISKALHSRGGQLTGSLLKCIDTMDASLEEHLRSVLNSQFEAWHVPDLLQMAAKLEDEERNTATSSLAESCRATKESHQQHWKQLSDHFISLTQASFSDHCDVEDDLVQAAFQTVVKSYTAWSSRRLKNVARD</sequence>
<proteinExistence type="predicted"/>
<feature type="compositionally biased region" description="Basic and acidic residues" evidence="1">
    <location>
        <begin position="1450"/>
        <end position="1460"/>
    </location>
</feature>
<gene>
    <name evidence="3" type="primary">LOC6901188</name>
</gene>
<feature type="region of interest" description="Disordered" evidence="1">
    <location>
        <begin position="295"/>
        <end position="355"/>
    </location>
</feature>